<feature type="repeat" description="TPR" evidence="3">
    <location>
        <begin position="101"/>
        <end position="134"/>
    </location>
</feature>
<accession>A0A8S1KIQ2</accession>
<comment type="caution">
    <text evidence="5">The sequence shown here is derived from an EMBL/GenBank/DDBJ whole genome shotgun (WGS) entry which is preliminary data.</text>
</comment>
<protein>
    <recommendedName>
        <fullName evidence="7">Tetratricopeptide repeat protein</fullName>
    </recommendedName>
</protein>
<dbReference type="OrthoDB" id="9450131at2759"/>
<organism evidence="5 6">
    <name type="scientific">Paramecium sonneborni</name>
    <dbReference type="NCBI Taxonomy" id="65129"/>
    <lineage>
        <taxon>Eukaryota</taxon>
        <taxon>Sar</taxon>
        <taxon>Alveolata</taxon>
        <taxon>Ciliophora</taxon>
        <taxon>Intramacronucleata</taxon>
        <taxon>Oligohymenophorea</taxon>
        <taxon>Peniculida</taxon>
        <taxon>Parameciidae</taxon>
        <taxon>Paramecium</taxon>
    </lineage>
</organism>
<evidence type="ECO:0000313" key="5">
    <source>
        <dbReference type="EMBL" id="CAD8054103.1"/>
    </source>
</evidence>
<dbReference type="InterPro" id="IPR019734">
    <property type="entry name" value="TPR_rpt"/>
</dbReference>
<feature type="region of interest" description="Disordered" evidence="4">
    <location>
        <begin position="455"/>
        <end position="494"/>
    </location>
</feature>
<dbReference type="AlphaFoldDB" id="A0A8S1KIQ2"/>
<reference evidence="5" key="1">
    <citation type="submission" date="2021-01" db="EMBL/GenBank/DDBJ databases">
        <authorList>
            <consortium name="Genoscope - CEA"/>
            <person name="William W."/>
        </authorList>
    </citation>
    <scope>NUCLEOTIDE SEQUENCE</scope>
</reference>
<evidence type="ECO:0000256" key="1">
    <source>
        <dbReference type="ARBA" id="ARBA00022737"/>
    </source>
</evidence>
<sequence length="671" mass="79285">MLTESQSQSSVHCFVDGLKSQQLELQQGKFQTSELFLKQAKILHSLGRNDEALLNLNKAIELDSRMIEAYFIRGNIFRLLNQTQFALQDYKKCASEGTNNYQVYYNLGLLLAENNRKEEAILYFDQSLKYFPTLETLINKGILCIQLDFFEQALQTFEKAFDLNPQCHIVLFSMGYALYKLNRFEESLDCYNNAIKLNNYLINGYNNKAVVLCKLGKEKEAIESLKKGLRLQSDDPILNLNLFKLYRILKQIEESNLIKNKLIGIEPMWSEIENLEQIESMLESTTNEIKLLQTNSLDQSLKQLNDYFERVQNAYKNLWNYDLELEKIDPQFNQQDTFSISQILEQSLNSEEAIIKHKLLYLQDRIYFQSLYWRLLNYIRIIQSAQVEANSEKIQAIIDQINNNNKFLLPQESDKQNFDNLSISQFYNGQKFNNNDKLNTENQMKKISNNSVVYQRARSASRRTTKKPNIDKSKSQPSQIRLKKNKNSLNINQNQQTRFYHEKQVTYQQKENKYIEYKPIFISLEIVKLINESLEVNTFTDLQIRNIIKVINNKTKNLKELEVEIQYAVYDLSNRKFEYNKSNSQILEIQKKEYELNKLDYINQKQWQQGIDDTILILHYFKDNYRALVEPLQQNLRFQIQASQNYVRKSNLKNKEQKVVQVEQSCTCLIQ</sequence>
<dbReference type="Proteomes" id="UP000692954">
    <property type="component" value="Unassembled WGS sequence"/>
</dbReference>
<evidence type="ECO:0000256" key="3">
    <source>
        <dbReference type="PROSITE-ProRule" id="PRU00339"/>
    </source>
</evidence>
<dbReference type="InterPro" id="IPR013105">
    <property type="entry name" value="TPR_2"/>
</dbReference>
<dbReference type="Pfam" id="PF13181">
    <property type="entry name" value="TPR_8"/>
    <property type="match status" value="2"/>
</dbReference>
<dbReference type="InterPro" id="IPR051685">
    <property type="entry name" value="Ycf3/AcsC/BcsC/TPR_MFPF"/>
</dbReference>
<dbReference type="Pfam" id="PF07719">
    <property type="entry name" value="TPR_2"/>
    <property type="match status" value="1"/>
</dbReference>
<dbReference type="EMBL" id="CAJJDN010000008">
    <property type="protein sequence ID" value="CAD8054103.1"/>
    <property type="molecule type" value="Genomic_DNA"/>
</dbReference>
<gene>
    <name evidence="5" type="ORF">PSON_ATCC_30995.1.T0080089</name>
</gene>
<keyword evidence="1" id="KW-0677">Repeat</keyword>
<feature type="repeat" description="TPR" evidence="3">
    <location>
        <begin position="168"/>
        <end position="201"/>
    </location>
</feature>
<proteinExistence type="predicted"/>
<name>A0A8S1KIQ2_9CILI</name>
<keyword evidence="6" id="KW-1185">Reference proteome</keyword>
<dbReference type="Pfam" id="PF13414">
    <property type="entry name" value="TPR_11"/>
    <property type="match status" value="1"/>
</dbReference>
<keyword evidence="2 3" id="KW-0802">TPR repeat</keyword>
<dbReference type="PANTHER" id="PTHR44943">
    <property type="entry name" value="CELLULOSE SYNTHASE OPERON PROTEIN C"/>
    <property type="match status" value="1"/>
</dbReference>
<evidence type="ECO:0000256" key="4">
    <source>
        <dbReference type="SAM" id="MobiDB-lite"/>
    </source>
</evidence>
<dbReference type="PROSITE" id="PS50005">
    <property type="entry name" value="TPR"/>
    <property type="match status" value="2"/>
</dbReference>
<dbReference type="PANTHER" id="PTHR44943:SF4">
    <property type="entry name" value="TPR REPEAT-CONTAINING PROTEIN MJ0798"/>
    <property type="match status" value="1"/>
</dbReference>
<evidence type="ECO:0000313" key="6">
    <source>
        <dbReference type="Proteomes" id="UP000692954"/>
    </source>
</evidence>
<dbReference type="SMART" id="SM00028">
    <property type="entry name" value="TPR"/>
    <property type="match status" value="6"/>
</dbReference>
<evidence type="ECO:0008006" key="7">
    <source>
        <dbReference type="Google" id="ProtNLM"/>
    </source>
</evidence>
<evidence type="ECO:0000256" key="2">
    <source>
        <dbReference type="ARBA" id="ARBA00022803"/>
    </source>
</evidence>